<feature type="transmembrane region" description="Helical" evidence="1">
    <location>
        <begin position="20"/>
        <end position="38"/>
    </location>
</feature>
<dbReference type="EMBL" id="BKDJ01000017">
    <property type="protein sequence ID" value="GER24186.1"/>
    <property type="molecule type" value="Genomic_DNA"/>
</dbReference>
<evidence type="ECO:0000256" key="1">
    <source>
        <dbReference type="SAM" id="Phobius"/>
    </source>
</evidence>
<dbReference type="Proteomes" id="UP000325307">
    <property type="component" value="Unassembled WGS sequence"/>
</dbReference>
<keyword evidence="1" id="KW-1133">Transmembrane helix</keyword>
<dbReference type="RefSeq" id="WP_149957776.1">
    <property type="nucleotide sequence ID" value="NZ_BKDJ01000017.1"/>
</dbReference>
<organism evidence="2 3">
    <name type="scientific">Zafaria cholistanensis</name>
    <dbReference type="NCBI Taxonomy" id="1682741"/>
    <lineage>
        <taxon>Bacteria</taxon>
        <taxon>Bacillati</taxon>
        <taxon>Actinomycetota</taxon>
        <taxon>Actinomycetes</taxon>
        <taxon>Micrococcales</taxon>
        <taxon>Micrococcaceae</taxon>
        <taxon>Zafaria</taxon>
    </lineage>
</organism>
<keyword evidence="3" id="KW-1185">Reference proteome</keyword>
<accession>A0A5A7NU73</accession>
<protein>
    <submittedName>
        <fullName evidence="2">Uncharacterized protein</fullName>
    </submittedName>
</protein>
<comment type="caution">
    <text evidence="2">The sequence shown here is derived from an EMBL/GenBank/DDBJ whole genome shotgun (WGS) entry which is preliminary data.</text>
</comment>
<gene>
    <name evidence="2" type="ORF">NCCP1664_26810</name>
</gene>
<sequence length="80" mass="8597">MGTENTGGPRAAGMSWRRALATYVLGGILAWGLVGWGLDFLLHTRWIWIVGAVLGAGGGYYLARLHRDDRAPGRGAEENS</sequence>
<proteinExistence type="predicted"/>
<evidence type="ECO:0000313" key="2">
    <source>
        <dbReference type="EMBL" id="GER24186.1"/>
    </source>
</evidence>
<evidence type="ECO:0000313" key="3">
    <source>
        <dbReference type="Proteomes" id="UP000325307"/>
    </source>
</evidence>
<name>A0A5A7NU73_9MICC</name>
<dbReference type="OrthoDB" id="5193039at2"/>
<dbReference type="AlphaFoldDB" id="A0A5A7NU73"/>
<keyword evidence="1" id="KW-0812">Transmembrane</keyword>
<reference evidence="2 3" key="1">
    <citation type="submission" date="2019-09" db="EMBL/GenBank/DDBJ databases">
        <title>Arthrobacter zafarii sp. nov., a moderately thermotolerant and halotolerant actinobacterium isolated from Cholistan desert soil of Pakistan.</title>
        <authorList>
            <person name="Amin A."/>
            <person name="Ahmed I."/>
            <person name="Khalid N."/>
            <person name="Schumann P."/>
            <person name="Busse H.J."/>
            <person name="Khan I.U."/>
            <person name="Li S."/>
            <person name="Li W.J."/>
        </authorList>
    </citation>
    <scope>NUCLEOTIDE SEQUENCE [LARGE SCALE GENOMIC DNA]</scope>
    <source>
        <strain evidence="2 3">NCCP-1664</strain>
    </source>
</reference>
<feature type="transmembrane region" description="Helical" evidence="1">
    <location>
        <begin position="44"/>
        <end position="63"/>
    </location>
</feature>
<keyword evidence="1" id="KW-0472">Membrane</keyword>